<dbReference type="EMBL" id="FPBH01000013">
    <property type="protein sequence ID" value="SFU17678.1"/>
    <property type="molecule type" value="Genomic_DNA"/>
</dbReference>
<dbReference type="EMBL" id="CAJNAU010000145">
    <property type="protein sequence ID" value="CAE6857885.1"/>
    <property type="molecule type" value="Genomic_DNA"/>
</dbReference>
<dbReference type="Proteomes" id="UP000198844">
    <property type="component" value="Unassembled WGS sequence"/>
</dbReference>
<organism evidence="3 4">
    <name type="scientific">Paraburkholderia aspalathi</name>
    <dbReference type="NCBI Taxonomy" id="1324617"/>
    <lineage>
        <taxon>Bacteria</taxon>
        <taxon>Pseudomonadati</taxon>
        <taxon>Pseudomonadota</taxon>
        <taxon>Betaproteobacteria</taxon>
        <taxon>Burkholderiales</taxon>
        <taxon>Burkholderiaceae</taxon>
        <taxon>Paraburkholderia</taxon>
    </lineage>
</organism>
<keyword evidence="1" id="KW-1133">Transmembrane helix</keyword>
<feature type="transmembrane region" description="Helical" evidence="1">
    <location>
        <begin position="7"/>
        <end position="26"/>
    </location>
</feature>
<evidence type="ECO:0000313" key="4">
    <source>
        <dbReference type="Proteomes" id="UP000198844"/>
    </source>
</evidence>
<gene>
    <name evidence="2" type="ORF">R69658_07476</name>
    <name evidence="3" type="ORF">SAMN05192563_101319</name>
</gene>
<reference evidence="2 5" key="2">
    <citation type="submission" date="2021-02" db="EMBL/GenBank/DDBJ databases">
        <authorList>
            <person name="Vanwijnsberghe S."/>
        </authorList>
    </citation>
    <scope>NUCLEOTIDE SEQUENCE [LARGE SCALE GENOMIC DNA]</scope>
    <source>
        <strain evidence="2 5">R-69658</strain>
    </source>
</reference>
<keyword evidence="5" id="KW-1185">Reference proteome</keyword>
<dbReference type="GeneID" id="77192919"/>
<accession>A0A1I7E169</accession>
<evidence type="ECO:0000256" key="1">
    <source>
        <dbReference type="SAM" id="Phobius"/>
    </source>
</evidence>
<dbReference type="OrthoDB" id="9101624at2"/>
<evidence type="ECO:0000313" key="5">
    <source>
        <dbReference type="Proteomes" id="UP000674425"/>
    </source>
</evidence>
<keyword evidence="1" id="KW-0812">Transmembrane</keyword>
<reference evidence="3 4" key="1">
    <citation type="submission" date="2016-10" db="EMBL/GenBank/DDBJ databases">
        <authorList>
            <person name="de Groot N.N."/>
        </authorList>
    </citation>
    <scope>NUCLEOTIDE SEQUENCE [LARGE SCALE GENOMIC DNA]</scope>
    <source>
        <strain evidence="3 4">LMG 27731</strain>
    </source>
</reference>
<protein>
    <submittedName>
        <fullName evidence="3">Uncharacterized protein</fullName>
    </submittedName>
</protein>
<evidence type="ECO:0000313" key="2">
    <source>
        <dbReference type="EMBL" id="CAE6857885.1"/>
    </source>
</evidence>
<evidence type="ECO:0000313" key="3">
    <source>
        <dbReference type="EMBL" id="SFU17678.1"/>
    </source>
</evidence>
<dbReference type="AlphaFoldDB" id="A0A1I7E169"/>
<name>A0A1I7E169_9BURK</name>
<sequence length="83" mass="9324">MNNSKKFALIAVAFTAFGLYKLFVVFQDMQTGCIQFQTHQTCSYENAENFQGLLDLELMFACGWAAGAVVCWMVAAQAKKKER</sequence>
<feature type="transmembrane region" description="Helical" evidence="1">
    <location>
        <begin position="58"/>
        <end position="76"/>
    </location>
</feature>
<dbReference type="Proteomes" id="UP000674425">
    <property type="component" value="Unassembled WGS sequence"/>
</dbReference>
<keyword evidence="1" id="KW-0472">Membrane</keyword>
<proteinExistence type="predicted"/>
<dbReference type="RefSeq" id="WP_093636678.1">
    <property type="nucleotide sequence ID" value="NZ_CAJNAU010000145.1"/>
</dbReference>